<dbReference type="Pfam" id="PF26113">
    <property type="entry name" value="GH16_XgeA"/>
    <property type="match status" value="1"/>
</dbReference>
<dbReference type="PANTHER" id="PTHR10963:SF24">
    <property type="entry name" value="GLYCOSIDASE C21B10.07-RELATED"/>
    <property type="match status" value="1"/>
</dbReference>
<evidence type="ECO:0000313" key="3">
    <source>
        <dbReference type="EMBL" id="MBW0488443.1"/>
    </source>
</evidence>
<gene>
    <name evidence="3" type="ORF">O181_028158</name>
</gene>
<feature type="domain" description="GH16" evidence="2">
    <location>
        <begin position="27"/>
        <end position="284"/>
    </location>
</feature>
<organism evidence="3 4">
    <name type="scientific">Austropuccinia psidii MF-1</name>
    <dbReference type="NCBI Taxonomy" id="1389203"/>
    <lineage>
        <taxon>Eukaryota</taxon>
        <taxon>Fungi</taxon>
        <taxon>Dikarya</taxon>
        <taxon>Basidiomycota</taxon>
        <taxon>Pucciniomycotina</taxon>
        <taxon>Pucciniomycetes</taxon>
        <taxon>Pucciniales</taxon>
        <taxon>Sphaerophragmiaceae</taxon>
        <taxon>Austropuccinia</taxon>
    </lineage>
</organism>
<dbReference type="GO" id="GO:0004553">
    <property type="term" value="F:hydrolase activity, hydrolyzing O-glycosyl compounds"/>
    <property type="evidence" value="ECO:0007669"/>
    <property type="project" value="InterPro"/>
</dbReference>
<keyword evidence="4" id="KW-1185">Reference proteome</keyword>
<dbReference type="Gene3D" id="2.60.120.200">
    <property type="match status" value="1"/>
</dbReference>
<name>A0A9Q3CT72_9BASI</name>
<protein>
    <recommendedName>
        <fullName evidence="2">GH16 domain-containing protein</fullName>
    </recommendedName>
</protein>
<evidence type="ECO:0000313" key="4">
    <source>
        <dbReference type="Proteomes" id="UP000765509"/>
    </source>
</evidence>
<dbReference type="EMBL" id="AVOT02009605">
    <property type="protein sequence ID" value="MBW0488443.1"/>
    <property type="molecule type" value="Genomic_DNA"/>
</dbReference>
<dbReference type="GO" id="GO:0009251">
    <property type="term" value="P:glucan catabolic process"/>
    <property type="evidence" value="ECO:0007669"/>
    <property type="project" value="TreeGrafter"/>
</dbReference>
<reference evidence="3" key="1">
    <citation type="submission" date="2021-03" db="EMBL/GenBank/DDBJ databases">
        <title>Draft genome sequence of rust myrtle Austropuccinia psidii MF-1, a brazilian biotype.</title>
        <authorList>
            <person name="Quecine M.C."/>
            <person name="Pachon D.M.R."/>
            <person name="Bonatelli M.L."/>
            <person name="Correr F.H."/>
            <person name="Franceschini L.M."/>
            <person name="Leite T.F."/>
            <person name="Margarido G.R.A."/>
            <person name="Almeida C.A."/>
            <person name="Ferrarezi J.A."/>
            <person name="Labate C.A."/>
        </authorList>
    </citation>
    <scope>NUCLEOTIDE SEQUENCE</scope>
    <source>
        <strain evidence="3">MF-1</strain>
    </source>
</reference>
<dbReference type="InterPro" id="IPR013320">
    <property type="entry name" value="ConA-like_dom_sf"/>
</dbReference>
<feature type="region of interest" description="Disordered" evidence="1">
    <location>
        <begin position="1"/>
        <end position="32"/>
    </location>
</feature>
<dbReference type="PANTHER" id="PTHR10963">
    <property type="entry name" value="GLYCOSYL HYDROLASE-RELATED"/>
    <property type="match status" value="1"/>
</dbReference>
<dbReference type="InterPro" id="IPR050546">
    <property type="entry name" value="Glycosyl_Hydrlase_16"/>
</dbReference>
<accession>A0A9Q3CT72</accession>
<proteinExistence type="predicted"/>
<dbReference type="SUPFAM" id="SSF49899">
    <property type="entry name" value="Concanavalin A-like lectins/glucanases"/>
    <property type="match status" value="1"/>
</dbReference>
<dbReference type="Proteomes" id="UP000765509">
    <property type="component" value="Unassembled WGS sequence"/>
</dbReference>
<dbReference type="AlphaFoldDB" id="A0A9Q3CT72"/>
<sequence>MLSNHSKNVPKQVQRTSINSSSVASTDSWKQTGSVQGNDLIDFFMFENFATTSDGGVAQYVTGDEASKSGMVQVQGDSVRFNVDTTPHVDGVRKSIRVSSKNAFNAGTMLIIDVEHMPAACGVWPALWTTARDGSWPEKGEIDIIEGVNLLTYNSLSAHTKPGFVMEENGFSSKFLMSSDQKNNCDAKGTNDQGCGLSDPVNGTYGTPFNQAHGGVFVMDWTEKYITLFFFERGNIPEDIAAGNPSKTASWRQSTPRAKFQDINGQSTSTYFIDHVLVLNTNLCGQWPSDSWGTAPYSGQSTNCAEMTGHDSCSSYVLSSGDQLGEAYWSIHSIKTYQ</sequence>
<evidence type="ECO:0000256" key="1">
    <source>
        <dbReference type="SAM" id="MobiDB-lite"/>
    </source>
</evidence>
<dbReference type="PROSITE" id="PS51762">
    <property type="entry name" value="GH16_2"/>
    <property type="match status" value="1"/>
</dbReference>
<dbReference type="OrthoDB" id="192832at2759"/>
<comment type="caution">
    <text evidence="3">The sequence shown here is derived from an EMBL/GenBank/DDBJ whole genome shotgun (WGS) entry which is preliminary data.</text>
</comment>
<evidence type="ECO:0000259" key="2">
    <source>
        <dbReference type="PROSITE" id="PS51762"/>
    </source>
</evidence>
<dbReference type="InterPro" id="IPR000757">
    <property type="entry name" value="Beta-glucanase-like"/>
</dbReference>